<protein>
    <submittedName>
        <fullName evidence="2">Uncharacterized protein</fullName>
    </submittedName>
</protein>
<comment type="caution">
    <text evidence="2">The sequence shown here is derived from an EMBL/GenBank/DDBJ whole genome shotgun (WGS) entry which is preliminary data.</text>
</comment>
<feature type="compositionally biased region" description="Basic and acidic residues" evidence="1">
    <location>
        <begin position="15"/>
        <end position="32"/>
    </location>
</feature>
<dbReference type="Proteomes" id="UP000310108">
    <property type="component" value="Unassembled WGS sequence"/>
</dbReference>
<evidence type="ECO:0000313" key="3">
    <source>
        <dbReference type="Proteomes" id="UP000310108"/>
    </source>
</evidence>
<name>A0A4U6WYD2_9PEZI</name>
<dbReference type="AlphaFoldDB" id="A0A4U6WYD2"/>
<feature type="compositionally biased region" description="Basic and acidic residues" evidence="1">
    <location>
        <begin position="46"/>
        <end position="62"/>
    </location>
</feature>
<feature type="region of interest" description="Disordered" evidence="1">
    <location>
        <begin position="1"/>
        <end position="62"/>
    </location>
</feature>
<proteinExistence type="predicted"/>
<organism evidence="2 3">
    <name type="scientific">Colletotrichum tanaceti</name>
    <dbReference type="NCBI Taxonomy" id="1306861"/>
    <lineage>
        <taxon>Eukaryota</taxon>
        <taxon>Fungi</taxon>
        <taxon>Dikarya</taxon>
        <taxon>Ascomycota</taxon>
        <taxon>Pezizomycotina</taxon>
        <taxon>Sordariomycetes</taxon>
        <taxon>Hypocreomycetidae</taxon>
        <taxon>Glomerellales</taxon>
        <taxon>Glomerellaceae</taxon>
        <taxon>Colletotrichum</taxon>
        <taxon>Colletotrichum destructivum species complex</taxon>
    </lineage>
</organism>
<accession>A0A4U6WYD2</accession>
<evidence type="ECO:0000256" key="1">
    <source>
        <dbReference type="SAM" id="MobiDB-lite"/>
    </source>
</evidence>
<reference evidence="2 3" key="1">
    <citation type="journal article" date="2019" name="PLoS ONE">
        <title>Comparative genome analysis indicates high evolutionary potential of pathogenicity genes in Colletotrichum tanaceti.</title>
        <authorList>
            <person name="Lelwala R.V."/>
            <person name="Korhonen P.K."/>
            <person name="Young N.D."/>
            <person name="Scott J.B."/>
            <person name="Ades P.A."/>
            <person name="Gasser R.B."/>
            <person name="Taylor P.W.J."/>
        </authorList>
    </citation>
    <scope>NUCLEOTIDE SEQUENCE [LARGE SCALE GENOMIC DNA]</scope>
    <source>
        <strain evidence="2">BRIP57314</strain>
    </source>
</reference>
<keyword evidence="3" id="KW-1185">Reference proteome</keyword>
<gene>
    <name evidence="2" type="ORF">CTA1_1923</name>
</gene>
<dbReference type="EMBL" id="PJEX01001483">
    <property type="protein sequence ID" value="TKW48198.1"/>
    <property type="molecule type" value="Genomic_DNA"/>
</dbReference>
<evidence type="ECO:0000313" key="2">
    <source>
        <dbReference type="EMBL" id="TKW48198.1"/>
    </source>
</evidence>
<sequence length="62" mass="6971">MISATPIYRTPIYRFRSDDSSPRTAETRRDKAGCPPPQTTLLGAKGDFDGSKGRKDRTVQWL</sequence>